<sequence>MTQMSTGSILTIILNYRTPEMTLRAAEAALVEMADLSGEVLVIDNGSGDGSWEALQAGSAQRGWQDSDKIRLLQSPVNGGFGAGMNIGFAAGLSDGTAPDYYYLLNSDAFVQGQTMRTLRDFLADHPGAGLAGSFVHGTDGTPHRTAFRFPSIAGEFEMAARTGIFTRLLHPWVVAMEMPQTQTQVDWTAGASLMIRRQVIEEIGGFDETFFLYFEETDLCRRAAQAGWRTHYVPDSQVAHLGSASTGMKDWDRTPAYWFQSRSHYFAKSHGRAYAALATLARIAGTGLYALRRLVQGKPQADPNHFLKDLISHSLAPVSHKPSPPCETRLHSPVSEDPK</sequence>
<dbReference type="Proteomes" id="UP001441944">
    <property type="component" value="Unassembled WGS sequence"/>
</dbReference>
<evidence type="ECO:0000313" key="2">
    <source>
        <dbReference type="EMBL" id="GAA6196004.1"/>
    </source>
</evidence>
<evidence type="ECO:0000313" key="3">
    <source>
        <dbReference type="Proteomes" id="UP001441944"/>
    </source>
</evidence>
<dbReference type="SUPFAM" id="SSF53448">
    <property type="entry name" value="Nucleotide-diphospho-sugar transferases"/>
    <property type="match status" value="1"/>
</dbReference>
<reference evidence="2 3" key="1">
    <citation type="submission" date="2024-04" db="EMBL/GenBank/DDBJ databases">
        <title>Draft genome sequence of Pseudophaeobacter arcticus NBRC 116598.</title>
        <authorList>
            <person name="Miyakawa T."/>
            <person name="Kusuya Y."/>
            <person name="Miura T."/>
        </authorList>
    </citation>
    <scope>NUCLEOTIDE SEQUENCE [LARGE SCALE GENOMIC DNA]</scope>
    <source>
        <strain evidence="2 3">SU-CL00105</strain>
    </source>
</reference>
<dbReference type="PANTHER" id="PTHR43179">
    <property type="entry name" value="RHAMNOSYLTRANSFERASE WBBL"/>
    <property type="match status" value="1"/>
</dbReference>
<accession>A0ABQ0AJF5</accession>
<feature type="region of interest" description="Disordered" evidence="1">
    <location>
        <begin position="318"/>
        <end position="340"/>
    </location>
</feature>
<protein>
    <submittedName>
        <fullName evidence="2">Glycosyltransferase</fullName>
    </submittedName>
</protein>
<dbReference type="InterPro" id="IPR029044">
    <property type="entry name" value="Nucleotide-diphossugar_trans"/>
</dbReference>
<feature type="compositionally biased region" description="Basic and acidic residues" evidence="1">
    <location>
        <begin position="329"/>
        <end position="340"/>
    </location>
</feature>
<comment type="caution">
    <text evidence="2">The sequence shown here is derived from an EMBL/GenBank/DDBJ whole genome shotgun (WGS) entry which is preliminary data.</text>
</comment>
<proteinExistence type="predicted"/>
<organism evidence="2 3">
    <name type="scientific">Pseudophaeobacter arcticus</name>
    <dbReference type="NCBI Taxonomy" id="385492"/>
    <lineage>
        <taxon>Bacteria</taxon>
        <taxon>Pseudomonadati</taxon>
        <taxon>Pseudomonadota</taxon>
        <taxon>Alphaproteobacteria</taxon>
        <taxon>Rhodobacterales</taxon>
        <taxon>Paracoccaceae</taxon>
        <taxon>Pseudophaeobacter</taxon>
    </lineage>
</organism>
<gene>
    <name evidence="2" type="ORF">NBRC116598_14480</name>
</gene>
<evidence type="ECO:0000256" key="1">
    <source>
        <dbReference type="SAM" id="MobiDB-lite"/>
    </source>
</evidence>
<dbReference type="PANTHER" id="PTHR43179:SF7">
    <property type="entry name" value="RHAMNOSYLTRANSFERASE WBBL"/>
    <property type="match status" value="1"/>
</dbReference>
<dbReference type="CDD" id="cd04186">
    <property type="entry name" value="GT_2_like_c"/>
    <property type="match status" value="1"/>
</dbReference>
<keyword evidence="3" id="KW-1185">Reference proteome</keyword>
<dbReference type="Pfam" id="PF13641">
    <property type="entry name" value="Glyco_tranf_2_3"/>
    <property type="match status" value="1"/>
</dbReference>
<dbReference type="Gene3D" id="3.90.550.10">
    <property type="entry name" value="Spore Coat Polysaccharide Biosynthesis Protein SpsA, Chain A"/>
    <property type="match status" value="1"/>
</dbReference>
<dbReference type="EMBL" id="BAABWU010000004">
    <property type="protein sequence ID" value="GAA6196004.1"/>
    <property type="molecule type" value="Genomic_DNA"/>
</dbReference>
<name>A0ABQ0AJF5_9RHOB</name>